<comment type="caution">
    <text evidence="2">The sequence shown here is derived from an EMBL/GenBank/DDBJ whole genome shotgun (WGS) entry which is preliminary data.</text>
</comment>
<gene>
    <name evidence="2" type="ORF">PV327_010060</name>
</gene>
<feature type="chain" id="PRO_5041265360" description="Secreted protein" evidence="1">
    <location>
        <begin position="25"/>
        <end position="75"/>
    </location>
</feature>
<reference evidence="2" key="2">
    <citation type="submission" date="2023-03" db="EMBL/GenBank/DDBJ databases">
        <authorList>
            <person name="Inwood S.N."/>
            <person name="Skelly J.G."/>
            <person name="Guhlin J."/>
            <person name="Harrop T.W.R."/>
            <person name="Goldson S.G."/>
            <person name="Dearden P.K."/>
        </authorList>
    </citation>
    <scope>NUCLEOTIDE SEQUENCE</scope>
    <source>
        <strain evidence="2">Lincoln</strain>
        <tissue evidence="2">Whole body</tissue>
    </source>
</reference>
<dbReference type="AlphaFoldDB" id="A0AA39KGD7"/>
<organism evidence="2 3">
    <name type="scientific">Microctonus hyperodae</name>
    <name type="common">Parasitoid wasp</name>
    <dbReference type="NCBI Taxonomy" id="165561"/>
    <lineage>
        <taxon>Eukaryota</taxon>
        <taxon>Metazoa</taxon>
        <taxon>Ecdysozoa</taxon>
        <taxon>Arthropoda</taxon>
        <taxon>Hexapoda</taxon>
        <taxon>Insecta</taxon>
        <taxon>Pterygota</taxon>
        <taxon>Neoptera</taxon>
        <taxon>Endopterygota</taxon>
        <taxon>Hymenoptera</taxon>
        <taxon>Apocrita</taxon>
        <taxon>Ichneumonoidea</taxon>
        <taxon>Braconidae</taxon>
        <taxon>Euphorinae</taxon>
        <taxon>Microctonus</taxon>
    </lineage>
</organism>
<keyword evidence="1" id="KW-0732">Signal</keyword>
<dbReference type="Proteomes" id="UP001168972">
    <property type="component" value="Unassembled WGS sequence"/>
</dbReference>
<accession>A0AA39KGD7</accession>
<keyword evidence="3" id="KW-1185">Reference proteome</keyword>
<sequence>MTWKRATCANFLVAIGVFLPKSGAESITAVLKTGIMPDKTTLEVIKEQRKKQQHMDIVDQMNPPNRYHMKSLVRR</sequence>
<feature type="signal peptide" evidence="1">
    <location>
        <begin position="1"/>
        <end position="24"/>
    </location>
</feature>
<proteinExistence type="predicted"/>
<evidence type="ECO:0008006" key="4">
    <source>
        <dbReference type="Google" id="ProtNLM"/>
    </source>
</evidence>
<evidence type="ECO:0000313" key="3">
    <source>
        <dbReference type="Proteomes" id="UP001168972"/>
    </source>
</evidence>
<protein>
    <recommendedName>
        <fullName evidence="4">Secreted protein</fullName>
    </recommendedName>
</protein>
<name>A0AA39KGD7_MICHY</name>
<dbReference type="EMBL" id="JAQQBR010001835">
    <property type="protein sequence ID" value="KAK0161605.1"/>
    <property type="molecule type" value="Genomic_DNA"/>
</dbReference>
<evidence type="ECO:0000256" key="1">
    <source>
        <dbReference type="SAM" id="SignalP"/>
    </source>
</evidence>
<evidence type="ECO:0000313" key="2">
    <source>
        <dbReference type="EMBL" id="KAK0161605.1"/>
    </source>
</evidence>
<reference evidence="2" key="1">
    <citation type="journal article" date="2023" name="bioRxiv">
        <title>Scaffold-level genome assemblies of two parasitoid biocontrol wasps reveal the parthenogenesis mechanism and an associated novel virus.</title>
        <authorList>
            <person name="Inwood S."/>
            <person name="Skelly J."/>
            <person name="Guhlin J."/>
            <person name="Harrop T."/>
            <person name="Goldson S."/>
            <person name="Dearden P."/>
        </authorList>
    </citation>
    <scope>NUCLEOTIDE SEQUENCE</scope>
    <source>
        <strain evidence="2">Lincoln</strain>
        <tissue evidence="2">Whole body</tissue>
    </source>
</reference>